<accession>A0A4V1X0G5</accession>
<dbReference type="InterPro" id="IPR010730">
    <property type="entry name" value="HET"/>
</dbReference>
<reference evidence="4" key="1">
    <citation type="journal article" date="2019" name="bioRxiv">
        <title>Genomics, evolutionary history and diagnostics of the Alternaria alternata species group including apple and Asian pear pathotypes.</title>
        <authorList>
            <person name="Armitage A.D."/>
            <person name="Cockerton H.M."/>
            <person name="Sreenivasaprasad S."/>
            <person name="Woodhall J.W."/>
            <person name="Lane C.R."/>
            <person name="Harrison R.J."/>
            <person name="Clarkson J.P."/>
        </authorList>
    </citation>
    <scope>NUCLEOTIDE SEQUENCE [LARGE SCALE GENOMIC DNA]</scope>
    <source>
        <strain evidence="4">RGR 97.0016</strain>
    </source>
</reference>
<dbReference type="AlphaFoldDB" id="A0A4V1X0G5"/>
<keyword evidence="4" id="KW-1185">Reference proteome</keyword>
<dbReference type="PANTHER" id="PTHR33112">
    <property type="entry name" value="DOMAIN PROTEIN, PUTATIVE-RELATED"/>
    <property type="match status" value="1"/>
</dbReference>
<dbReference type="PANTHER" id="PTHR33112:SF9">
    <property type="entry name" value="HETEROKARYON INCOMPATIBILITY DOMAIN-CONTAINING PROTEIN"/>
    <property type="match status" value="1"/>
</dbReference>
<evidence type="ECO:0000256" key="1">
    <source>
        <dbReference type="SAM" id="MobiDB-lite"/>
    </source>
</evidence>
<dbReference type="Proteomes" id="UP000293823">
    <property type="component" value="Unassembled WGS sequence"/>
</dbReference>
<comment type="caution">
    <text evidence="3">The sequence shown here is derived from an EMBL/GenBank/DDBJ whole genome shotgun (WGS) entry which is preliminary data.</text>
</comment>
<dbReference type="EMBL" id="PEJP01000053">
    <property type="protein sequence ID" value="RYO45408.1"/>
    <property type="molecule type" value="Genomic_DNA"/>
</dbReference>
<feature type="domain" description="Heterokaryon incompatibility" evidence="2">
    <location>
        <begin position="15"/>
        <end position="141"/>
    </location>
</feature>
<sequence length="483" mass="54960">MTTSQNYEERKHGFDRDALPIAFQDAAAMAWSLNIHYIWIDTLCIIQDDAADWEEQAAKMGQIFEGAAITIAASLSTDPYQTFFTARESSYQEAELYSEFKGELTDVVFKARRKITRGIHAKVGRSRDIDPLDQRAWGLQEKMLSRRLIAFTGAELQWTCRTLKACECHHNTSPSQPLFPTPTGPIAANDFVKLSKSWSQIVEEYSTRKLRYPADKLPALDGLASKFGTATGWTYIAGGWRETILYDLVWQRDLGPTVSSAGRRGPSFSWASSPGAVNFRFARHSYPGYRIEHTTFIDFGYRSAGKHVYSKAPDAWLRIRGHTVSAVLRRSSHDFQAYKICIDEATYSPSTDQRATCEFSIDASIPYYDTKRTPGALENRPNEGSNGPDDHDKEQSILLLSLYSIHHQRHLYHNFLILERSDDDVDSYRRIGVGTGKMYRGKGCEDSFPSERQLVRPFEWLLQDLEKGGRRFADIVERDLSVR</sequence>
<name>A0A4V1X0G5_9PLEO</name>
<protein>
    <recommendedName>
        <fullName evidence="2">Heterokaryon incompatibility domain-containing protein</fullName>
    </recommendedName>
</protein>
<dbReference type="Pfam" id="PF06985">
    <property type="entry name" value="HET"/>
    <property type="match status" value="1"/>
</dbReference>
<evidence type="ECO:0000313" key="3">
    <source>
        <dbReference type="EMBL" id="RYO45408.1"/>
    </source>
</evidence>
<proteinExistence type="predicted"/>
<feature type="region of interest" description="Disordered" evidence="1">
    <location>
        <begin position="372"/>
        <end position="391"/>
    </location>
</feature>
<organism evidence="3 4">
    <name type="scientific">Alternaria arborescens</name>
    <dbReference type="NCBI Taxonomy" id="156630"/>
    <lineage>
        <taxon>Eukaryota</taxon>
        <taxon>Fungi</taxon>
        <taxon>Dikarya</taxon>
        <taxon>Ascomycota</taxon>
        <taxon>Pezizomycotina</taxon>
        <taxon>Dothideomycetes</taxon>
        <taxon>Pleosporomycetidae</taxon>
        <taxon>Pleosporales</taxon>
        <taxon>Pleosporineae</taxon>
        <taxon>Pleosporaceae</taxon>
        <taxon>Alternaria</taxon>
        <taxon>Alternaria sect. Alternaria</taxon>
    </lineage>
</organism>
<evidence type="ECO:0000313" key="4">
    <source>
        <dbReference type="Proteomes" id="UP000293823"/>
    </source>
</evidence>
<gene>
    <name evidence="3" type="ORF">AA0113_g10465</name>
</gene>
<dbReference type="OrthoDB" id="3486565at2759"/>
<evidence type="ECO:0000259" key="2">
    <source>
        <dbReference type="Pfam" id="PF06985"/>
    </source>
</evidence>